<evidence type="ECO:0000259" key="9">
    <source>
        <dbReference type="Pfam" id="PF03914"/>
    </source>
</evidence>
<evidence type="ECO:0000259" key="10">
    <source>
        <dbReference type="Pfam" id="PF07540"/>
    </source>
</evidence>
<reference evidence="11 12" key="1">
    <citation type="submission" date="2024-02" db="EMBL/GenBank/DDBJ databases">
        <authorList>
            <person name="Daric V."/>
            <person name="Darras S."/>
        </authorList>
    </citation>
    <scope>NUCLEOTIDE SEQUENCE [LARGE SCALE GENOMIC DNA]</scope>
</reference>
<evidence type="ECO:0000256" key="3">
    <source>
        <dbReference type="ARBA" id="ARBA00015430"/>
    </source>
</evidence>
<evidence type="ECO:0000256" key="1">
    <source>
        <dbReference type="ARBA" id="ARBA00004604"/>
    </source>
</evidence>
<feature type="domain" description="Nucleolar complex-associated protein 3 N-terminal" evidence="10">
    <location>
        <begin position="103"/>
        <end position="199"/>
    </location>
</feature>
<accession>A0ABP0GS98</accession>
<dbReference type="PANTHER" id="PTHR14428:SF5">
    <property type="entry name" value="NUCLEOLAR COMPLEX PROTEIN 3 HOMOLOG"/>
    <property type="match status" value="1"/>
</dbReference>
<organism evidence="11 12">
    <name type="scientific">Clavelina lepadiformis</name>
    <name type="common">Light-bulb sea squirt</name>
    <name type="synonym">Ascidia lepadiformis</name>
    <dbReference type="NCBI Taxonomy" id="159417"/>
    <lineage>
        <taxon>Eukaryota</taxon>
        <taxon>Metazoa</taxon>
        <taxon>Chordata</taxon>
        <taxon>Tunicata</taxon>
        <taxon>Ascidiacea</taxon>
        <taxon>Aplousobranchia</taxon>
        <taxon>Clavelinidae</taxon>
        <taxon>Clavelina</taxon>
    </lineage>
</organism>
<dbReference type="InterPro" id="IPR016903">
    <property type="entry name" value="Nucleolar_cplx-assoc_3"/>
</dbReference>
<protein>
    <recommendedName>
        <fullName evidence="3">Nucleolar complex protein 3 homolog</fullName>
    </recommendedName>
    <alternativeName>
        <fullName evidence="7">NOC3-like protein</fullName>
    </alternativeName>
    <alternativeName>
        <fullName evidence="6">Nucleolar complex-associated protein 3-like protein</fullName>
    </alternativeName>
</protein>
<evidence type="ECO:0000256" key="6">
    <source>
        <dbReference type="ARBA" id="ARBA00032701"/>
    </source>
</evidence>
<dbReference type="InterPro" id="IPR005612">
    <property type="entry name" value="CCAAT-binding_factor"/>
</dbReference>
<dbReference type="InterPro" id="IPR016024">
    <property type="entry name" value="ARM-type_fold"/>
</dbReference>
<evidence type="ECO:0000256" key="4">
    <source>
        <dbReference type="ARBA" id="ARBA00023054"/>
    </source>
</evidence>
<dbReference type="Proteomes" id="UP001642483">
    <property type="component" value="Unassembled WGS sequence"/>
</dbReference>
<dbReference type="Pfam" id="PF07540">
    <property type="entry name" value="NOC3p"/>
    <property type="match status" value="1"/>
</dbReference>
<dbReference type="EMBL" id="CAWYQH010000141">
    <property type="protein sequence ID" value="CAK8693948.1"/>
    <property type="molecule type" value="Genomic_DNA"/>
</dbReference>
<comment type="subcellular location">
    <subcellularLocation>
        <location evidence="1">Nucleus</location>
        <location evidence="1">Nucleolus</location>
    </subcellularLocation>
</comment>
<evidence type="ECO:0000313" key="12">
    <source>
        <dbReference type="Proteomes" id="UP001642483"/>
    </source>
</evidence>
<dbReference type="InterPro" id="IPR011501">
    <property type="entry name" value="Noc3_N"/>
</dbReference>
<keyword evidence="4" id="KW-0175">Coiled coil</keyword>
<dbReference type="Pfam" id="PF03914">
    <property type="entry name" value="CBF"/>
    <property type="match status" value="1"/>
</dbReference>
<comment type="similarity">
    <text evidence="2">Belongs to the CBF/MAK21 family.</text>
</comment>
<name>A0ABP0GS98_CLALP</name>
<feature type="compositionally biased region" description="Basic and acidic residues" evidence="8">
    <location>
        <begin position="355"/>
        <end position="369"/>
    </location>
</feature>
<sequence length="634" mass="73027">MVQRKRKNARDRPALGCEENFEKRPRLFQKEILPQKNGKIRNLLPIKESSGKFIPQTYEEQEVLDHQEDYEDSKTIEKSVEKTLQPARSKEELLIQRRKLIVEKKEKIALLSSSIVADPQSSLKMIKELRLMLEDRDTPESFVTIHKLVIVSLACLFVDIIPGYRIRERTEKEKEVKLSKDVKELTDYEEGLLHHYQLYLKSLEKFIKYRKNPGKYKLMSPDAAKSLGKVATHSLSQLYAHTAHFNFHANVTLVLIPLANNDPDCDIRKTCCEAISTLFSLDKNGNPSLNTVKAIANVAKEVGPKKLNPEFLNTLLCLRIKVVDYSMVGIAKNKEERKKMKEEKKKLSRRKKKESKIEQEKDQELKELAASEDQEERTKIHTEIVQQIFLIYFRILKHENGGDCRTILPSILEGLAKFAHLINIDFFNDLLNVLQQLVSSGTLSHRENLHCIYAAFQILSGQGEVFNIDPIEFYKIAYKIILEMASESNTEHCNVELLLKCLDVMLNKRRKQVRISRHNEISQCLIFHLKQVMLQVTLLSLCAFVKRLSMLGMQLTSTGKILQILKQVGRLLNSNSRTNCLFDVESLALGSYNPEVNDPLHSGAQSTNLWELHLMRRHYVSVVSRSAENLLKRG</sequence>
<keyword evidence="5" id="KW-0539">Nucleus</keyword>
<evidence type="ECO:0000256" key="5">
    <source>
        <dbReference type="ARBA" id="ARBA00023242"/>
    </source>
</evidence>
<proteinExistence type="inferred from homology"/>
<feature type="domain" description="CCAAT-binding factor" evidence="9">
    <location>
        <begin position="449"/>
        <end position="626"/>
    </location>
</feature>
<evidence type="ECO:0000256" key="2">
    <source>
        <dbReference type="ARBA" id="ARBA00007797"/>
    </source>
</evidence>
<keyword evidence="12" id="KW-1185">Reference proteome</keyword>
<dbReference type="SUPFAM" id="SSF48371">
    <property type="entry name" value="ARM repeat"/>
    <property type="match status" value="1"/>
</dbReference>
<gene>
    <name evidence="11" type="ORF">CVLEPA_LOCUS27233</name>
</gene>
<comment type="caution">
    <text evidence="11">The sequence shown here is derived from an EMBL/GenBank/DDBJ whole genome shotgun (WGS) entry which is preliminary data.</text>
</comment>
<evidence type="ECO:0000256" key="8">
    <source>
        <dbReference type="SAM" id="MobiDB-lite"/>
    </source>
</evidence>
<feature type="region of interest" description="Disordered" evidence="8">
    <location>
        <begin position="338"/>
        <end position="372"/>
    </location>
</feature>
<evidence type="ECO:0000313" key="11">
    <source>
        <dbReference type="EMBL" id="CAK8693948.1"/>
    </source>
</evidence>
<evidence type="ECO:0000256" key="7">
    <source>
        <dbReference type="ARBA" id="ARBA00032937"/>
    </source>
</evidence>
<dbReference type="PANTHER" id="PTHR14428">
    <property type="entry name" value="NUCLEOLAR COMPLEX PROTEIN 3"/>
    <property type="match status" value="1"/>
</dbReference>